<evidence type="ECO:0000313" key="8">
    <source>
        <dbReference type="EMBL" id="RAK66555.1"/>
    </source>
</evidence>
<evidence type="ECO:0000259" key="7">
    <source>
        <dbReference type="Pfam" id="PF19044"/>
    </source>
</evidence>
<evidence type="ECO:0000256" key="5">
    <source>
        <dbReference type="ARBA" id="ARBA00023635"/>
    </source>
</evidence>
<keyword evidence="2" id="KW-0547">Nucleotide-binding</keyword>
<dbReference type="PANTHER" id="PTHR30121:SF12">
    <property type="entry name" value="TYPE IV SECRETION SYSTEM PROTEIN CAGE"/>
    <property type="match status" value="1"/>
</dbReference>
<proteinExistence type="inferred from homology"/>
<dbReference type="InterPro" id="IPR018145">
    <property type="entry name" value="CagE_TrbE_VirB_cntrl_dom"/>
</dbReference>
<protein>
    <recommendedName>
        <fullName evidence="5">Type IV secretion system protein virB4</fullName>
    </recommendedName>
</protein>
<dbReference type="Pfam" id="PF03135">
    <property type="entry name" value="CagE_TrbE_VirB"/>
    <property type="match status" value="1"/>
</dbReference>
<dbReference type="Gene3D" id="1.10.8.730">
    <property type="match status" value="1"/>
</dbReference>
<sequence>MTATFLTTAAAKVLAPREVAVGARLPFLGHLDDVTLRTRDGLLVQTLHLAGFPFETAADDELNYRKAIRETVLRGAASSRLALYHHVVRRRVTPTFPPAPEDPFCAELDRRWQEQLASRRLYVNEIFLTLVLRPTQGGAGFVERLLKGPRVRDADLSRDLRELHATREAFAAALAPYGARTLGLYSGPGGVQRSEPAEFLGLLLNGDMRPVLNPSGDLSDAIATRRLSFGFDAMEFGPQAGGDGAFGAMVSLKDYPARTAPGLLDGVLRLPMEMVLTESFAFVDRQAALGRMGLALRRLKAAEDDAFSLRAELAQARDDVGAGRAAYGEHHLTILAKADSLEDLDFVVADVQSALAEAGAVAVREDVNLEPAFWAQFPGNFKFIARKGLISAGNFAGLASFHNHPTGQAEGNHWGPAIAVLETTAFGPYHFNFHQGDLGNFTCIGPSGSGKTVLLTFLLAQAERLKPRIAYFDKDRGAEPFIRAIGGRYDVLSPGEPTGFNPLALADTPLNRAFLVEWVAQLLTAEGGVLDAEDRAMIADAIDANFAQPPTHRRLRYLRELFRGARRPSAGDLASRLSAWCEGGDHAWLFDNPDDLLDIETRVLGFDMTKLLDSPIIRIPAMMYLFHRLEQRLDGNPAIFVVDEGWKVLDDPVFMRRIKDWEKTIRKRNGLVGFCTQSASDALDSRIASAIIEQAATQIFFPNARAKASDYIDGFGLSEHEFELVRSLPDTSRCFLIKRGDHSVVARLDLTGLTGELAVLAGTERAVRRLDALRAQVGDAPADWLPTFMEGRSAA</sequence>
<evidence type="ECO:0000259" key="6">
    <source>
        <dbReference type="Pfam" id="PF03135"/>
    </source>
</evidence>
<dbReference type="PANTHER" id="PTHR30121">
    <property type="entry name" value="UNCHARACTERIZED PROTEIN YJGR-RELATED"/>
    <property type="match status" value="1"/>
</dbReference>
<evidence type="ECO:0000256" key="1">
    <source>
        <dbReference type="ARBA" id="ARBA00006512"/>
    </source>
</evidence>
<dbReference type="AlphaFoldDB" id="A0A328BIR7"/>
<evidence type="ECO:0000256" key="4">
    <source>
        <dbReference type="ARBA" id="ARBA00023026"/>
    </source>
</evidence>
<dbReference type="RefSeq" id="WP_111275863.1">
    <property type="nucleotide sequence ID" value="NZ_QFYS01000003.1"/>
</dbReference>
<dbReference type="InterPro" id="IPR027417">
    <property type="entry name" value="P-loop_NTPase"/>
</dbReference>
<dbReference type="GO" id="GO:0005524">
    <property type="term" value="F:ATP binding"/>
    <property type="evidence" value="ECO:0007669"/>
    <property type="project" value="UniProtKB-KW"/>
</dbReference>
<evidence type="ECO:0000256" key="2">
    <source>
        <dbReference type="ARBA" id="ARBA00022741"/>
    </source>
</evidence>
<evidence type="ECO:0000256" key="3">
    <source>
        <dbReference type="ARBA" id="ARBA00022840"/>
    </source>
</evidence>
<organism evidence="8 9">
    <name type="scientific">Phenylobacterium kunshanense</name>
    <dbReference type="NCBI Taxonomy" id="1445034"/>
    <lineage>
        <taxon>Bacteria</taxon>
        <taxon>Pseudomonadati</taxon>
        <taxon>Pseudomonadota</taxon>
        <taxon>Alphaproteobacteria</taxon>
        <taxon>Caulobacterales</taxon>
        <taxon>Caulobacteraceae</taxon>
        <taxon>Phenylobacterium</taxon>
    </lineage>
</organism>
<reference evidence="8 9" key="1">
    <citation type="submission" date="2018-05" db="EMBL/GenBank/DDBJ databases">
        <authorList>
            <person name="Lanie J.A."/>
            <person name="Ng W.-L."/>
            <person name="Kazmierczak K.M."/>
            <person name="Andrzejewski T.M."/>
            <person name="Davidsen T.M."/>
            <person name="Wayne K.J."/>
            <person name="Tettelin H."/>
            <person name="Glass J.I."/>
            <person name="Rusch D."/>
            <person name="Podicherti R."/>
            <person name="Tsui H.-C.T."/>
            <person name="Winkler M.E."/>
        </authorList>
    </citation>
    <scope>NUCLEOTIDE SEQUENCE [LARGE SCALE GENOMIC DNA]</scope>
    <source>
        <strain evidence="8 9">BUT-10</strain>
    </source>
</reference>
<comment type="similarity">
    <text evidence="1">Belongs to the TrbE/VirB4 family.</text>
</comment>
<dbReference type="InterPro" id="IPR043964">
    <property type="entry name" value="P-loop_TraG"/>
</dbReference>
<accession>A0A328BIR7</accession>
<comment type="caution">
    <text evidence="8">The sequence shown here is derived from an EMBL/GenBank/DDBJ whole genome shotgun (WGS) entry which is preliminary data.</text>
</comment>
<dbReference type="InterPro" id="IPR004346">
    <property type="entry name" value="CagE_TrbE_VirB"/>
</dbReference>
<dbReference type="SUPFAM" id="SSF52540">
    <property type="entry name" value="P-loop containing nucleoside triphosphate hydrolases"/>
    <property type="match status" value="1"/>
</dbReference>
<dbReference type="Gene3D" id="3.40.50.300">
    <property type="entry name" value="P-loop containing nucleotide triphosphate hydrolases"/>
    <property type="match status" value="1"/>
</dbReference>
<dbReference type="Proteomes" id="UP000249524">
    <property type="component" value="Unassembled WGS sequence"/>
</dbReference>
<dbReference type="NCBIfam" id="TIGR00929">
    <property type="entry name" value="VirB4_CagE"/>
    <property type="match status" value="1"/>
</dbReference>
<dbReference type="OrthoDB" id="9816422at2"/>
<dbReference type="InterPro" id="IPR051162">
    <property type="entry name" value="T4SS_component"/>
</dbReference>
<feature type="domain" description="TraG P-loop" evidence="7">
    <location>
        <begin position="576"/>
        <end position="728"/>
    </location>
</feature>
<name>A0A328BIR7_9CAUL</name>
<keyword evidence="4" id="KW-0843">Virulence</keyword>
<keyword evidence="3" id="KW-0067">ATP-binding</keyword>
<keyword evidence="9" id="KW-1185">Reference proteome</keyword>
<feature type="domain" description="CagE TrbE VirB component of type IV transporter system central" evidence="6">
    <location>
        <begin position="187"/>
        <end position="386"/>
    </location>
</feature>
<dbReference type="EMBL" id="QFYS01000003">
    <property type="protein sequence ID" value="RAK66555.1"/>
    <property type="molecule type" value="Genomic_DNA"/>
</dbReference>
<dbReference type="Pfam" id="PF19044">
    <property type="entry name" value="P-loop_TraG"/>
    <property type="match status" value="1"/>
</dbReference>
<gene>
    <name evidence="8" type="ORF">DJ019_09970</name>
</gene>
<evidence type="ECO:0000313" key="9">
    <source>
        <dbReference type="Proteomes" id="UP000249524"/>
    </source>
</evidence>